<name>A0AA86JHS4_9CAUD</name>
<dbReference type="Proteomes" id="UP001304813">
    <property type="component" value="Segment"/>
</dbReference>
<dbReference type="EMBL" id="LC779065">
    <property type="protein sequence ID" value="BES79940.1"/>
    <property type="molecule type" value="Genomic_DNA"/>
</dbReference>
<accession>A0AA86JHS4</accession>
<evidence type="ECO:0000313" key="2">
    <source>
        <dbReference type="Proteomes" id="UP001304813"/>
    </source>
</evidence>
<sequence>MKFESINLSDVNNIFINMYDLQKFDNGNNPLFYMVDDSVLREVSEKLFDVDDLIISVTFIYDKNGLRIYVVTTESEYDHLINECVIDRMMDIINHADHNQMVDYVTMILTLEP</sequence>
<reference evidence="1 2" key="1">
    <citation type="submission" date="2023-09" db="EMBL/GenBank/DDBJ databases">
        <title>Analysis of phage genome (vB_Yru_GN1) of the bacterium (Yersinia ruckeri).</title>
        <authorList>
            <person name="Ganjoor M.S."/>
            <person name="Bouzari M."/>
            <person name="Soleimani-Delfan A."/>
        </authorList>
    </citation>
    <scope>NUCLEOTIDE SEQUENCE [LARGE SCALE GENOMIC DNA]</scope>
    <source>
        <strain evidence="2">vB_Yru_GN1</strain>
    </source>
</reference>
<protein>
    <submittedName>
        <fullName evidence="1">Uncharacterized protein</fullName>
    </submittedName>
</protein>
<proteinExistence type="predicted"/>
<keyword evidence="2" id="KW-1185">Reference proteome</keyword>
<organism evidence="1 2">
    <name type="scientific">Yersinia phage vB_Yru_GN1</name>
    <dbReference type="NCBI Taxonomy" id="3074381"/>
    <lineage>
        <taxon>Viruses</taxon>
        <taxon>Duplodnaviria</taxon>
        <taxon>Heunggongvirae</taxon>
        <taxon>Uroviricota</taxon>
        <taxon>Caudoviricetes</taxon>
        <taxon>Caudoviricetes incertae sedis</taxon>
        <taxon>Sepahanvirus</taxon>
        <taxon>Sepahanvirus vB-Yru-GN1</taxon>
    </lineage>
</organism>
<evidence type="ECO:0000313" key="1">
    <source>
        <dbReference type="EMBL" id="BES79940.1"/>
    </source>
</evidence>